<evidence type="ECO:0000256" key="3">
    <source>
        <dbReference type="ARBA" id="ARBA00022741"/>
    </source>
</evidence>
<feature type="domain" description="ABC transporter" evidence="5">
    <location>
        <begin position="5"/>
        <end position="250"/>
    </location>
</feature>
<evidence type="ECO:0000313" key="7">
    <source>
        <dbReference type="Proteomes" id="UP001596116"/>
    </source>
</evidence>
<evidence type="ECO:0000259" key="5">
    <source>
        <dbReference type="PROSITE" id="PS50893"/>
    </source>
</evidence>
<feature type="domain" description="ABC transporter" evidence="5">
    <location>
        <begin position="278"/>
        <end position="519"/>
    </location>
</feature>
<evidence type="ECO:0000256" key="2">
    <source>
        <dbReference type="ARBA" id="ARBA00022448"/>
    </source>
</evidence>
<dbReference type="PROSITE" id="PS00211">
    <property type="entry name" value="ABC_TRANSPORTER_1"/>
    <property type="match status" value="2"/>
</dbReference>
<reference evidence="6 7" key="1">
    <citation type="submission" date="2024-09" db="EMBL/GenBank/DDBJ databases">
        <authorList>
            <person name="Zhang Z.-H."/>
        </authorList>
    </citation>
    <scope>NUCLEOTIDE SEQUENCE [LARGE SCALE GENOMIC DNA]</scope>
    <source>
        <strain evidence="6 7">HHTR114</strain>
    </source>
</reference>
<dbReference type="SUPFAM" id="SSF52540">
    <property type="entry name" value="P-loop containing nucleoside triphosphate hydrolases"/>
    <property type="match status" value="2"/>
</dbReference>
<dbReference type="PROSITE" id="PS50893">
    <property type="entry name" value="ABC_TRANSPORTER_2"/>
    <property type="match status" value="2"/>
</dbReference>
<dbReference type="EMBL" id="JBHPON010000002">
    <property type="protein sequence ID" value="MFC6036757.1"/>
    <property type="molecule type" value="Genomic_DNA"/>
</dbReference>
<dbReference type="NCBIfam" id="NF008453">
    <property type="entry name" value="PRK11308.1"/>
    <property type="match status" value="2"/>
</dbReference>
<dbReference type="InterPro" id="IPR003439">
    <property type="entry name" value="ABC_transporter-like_ATP-bd"/>
</dbReference>
<dbReference type="NCBIfam" id="NF007739">
    <property type="entry name" value="PRK10419.1"/>
    <property type="match status" value="2"/>
</dbReference>
<dbReference type="InterPro" id="IPR017871">
    <property type="entry name" value="ABC_transporter-like_CS"/>
</dbReference>
<accession>A0ABW1L2U3</accession>
<dbReference type="InterPro" id="IPR003593">
    <property type="entry name" value="AAA+_ATPase"/>
</dbReference>
<dbReference type="InterPro" id="IPR050319">
    <property type="entry name" value="ABC_transp_ATP-bind"/>
</dbReference>
<evidence type="ECO:0000256" key="1">
    <source>
        <dbReference type="ARBA" id="ARBA00005417"/>
    </source>
</evidence>
<dbReference type="Proteomes" id="UP001596116">
    <property type="component" value="Unassembled WGS sequence"/>
</dbReference>
<dbReference type="CDD" id="cd03257">
    <property type="entry name" value="ABC_NikE_OppD_transporters"/>
    <property type="match status" value="2"/>
</dbReference>
<dbReference type="Gene3D" id="3.40.50.300">
    <property type="entry name" value="P-loop containing nucleotide triphosphate hydrolases"/>
    <property type="match status" value="2"/>
</dbReference>
<keyword evidence="2" id="KW-0813">Transport</keyword>
<dbReference type="SMART" id="SM00382">
    <property type="entry name" value="AAA"/>
    <property type="match status" value="2"/>
</dbReference>
<protein>
    <submittedName>
        <fullName evidence="6">Dipeptide ABC transporter ATP-binding protein</fullName>
    </submittedName>
</protein>
<keyword evidence="3" id="KW-0547">Nucleotide-binding</keyword>
<comment type="caution">
    <text evidence="6">The sequence shown here is derived from an EMBL/GenBank/DDBJ whole genome shotgun (WGS) entry which is preliminary data.</text>
</comment>
<evidence type="ECO:0000313" key="6">
    <source>
        <dbReference type="EMBL" id="MFC6036757.1"/>
    </source>
</evidence>
<dbReference type="InterPro" id="IPR027417">
    <property type="entry name" value="P-loop_NTPase"/>
</dbReference>
<dbReference type="PANTHER" id="PTHR43776:SF7">
    <property type="entry name" value="D,D-DIPEPTIDE TRANSPORT ATP-BINDING PROTEIN DDPF-RELATED"/>
    <property type="match status" value="1"/>
</dbReference>
<keyword evidence="4 6" id="KW-0067">ATP-binding</keyword>
<keyword evidence="7" id="KW-1185">Reference proteome</keyword>
<organism evidence="6 7">
    <name type="scientific">Hyphococcus aureus</name>
    <dbReference type="NCBI Taxonomy" id="2666033"/>
    <lineage>
        <taxon>Bacteria</taxon>
        <taxon>Pseudomonadati</taxon>
        <taxon>Pseudomonadota</taxon>
        <taxon>Alphaproteobacteria</taxon>
        <taxon>Parvularculales</taxon>
        <taxon>Parvularculaceae</taxon>
        <taxon>Hyphococcus</taxon>
    </lineage>
</organism>
<dbReference type="RefSeq" id="WP_379882001.1">
    <property type="nucleotide sequence ID" value="NZ_JBHPON010000002.1"/>
</dbReference>
<dbReference type="GO" id="GO:0005524">
    <property type="term" value="F:ATP binding"/>
    <property type="evidence" value="ECO:0007669"/>
    <property type="project" value="UniProtKB-KW"/>
</dbReference>
<gene>
    <name evidence="6" type="ORF">ACFMB1_14455</name>
</gene>
<proteinExistence type="inferred from homology"/>
<name>A0ABW1L2U3_9PROT</name>
<dbReference type="Pfam" id="PF00005">
    <property type="entry name" value="ABC_tran"/>
    <property type="match status" value="2"/>
</dbReference>
<dbReference type="PANTHER" id="PTHR43776">
    <property type="entry name" value="TRANSPORT ATP-BINDING PROTEIN"/>
    <property type="match status" value="1"/>
</dbReference>
<evidence type="ECO:0000256" key="4">
    <source>
        <dbReference type="ARBA" id="ARBA00022840"/>
    </source>
</evidence>
<sequence>MTDAIRLNNLSLTIGGTQILNSVNLVLRESEITGLIGRSGSGKSITALAMMGLAPRAATLSGEIAINGENVLSMSEQRLCDLRGRNIAMVFQEPMTALNPLQSIGAQVAETYLAHEKISRAQAMEKAVSALARAGLPPEEVSPERRPHELSGGQRQRAVIAIAIAMKPKVLIADEPTTALDVTTQAEILDLLKSLAKEEGCALLLITHDLAVVSHISDRIAVMKEGRVAADESADDFYAHVDASLAKEFIPGRVKREDRSTPKIETVLSVDNMSCDYVNSRRSFFAKPSIFRAVHDVSFDIRKGETLGLVGESGCGKSTVAKALLGLHPITEGCATIGGEGFPVKDEAAMRRLRRKIQIVFQDPYSSFNPRHHIVDILAEPLHLLDAPMSKVQKRERAAALLTSVGLSLEALDKYPHAFSGGQRQRIAIARALATDPEVIILDEATSALDIASRNHILELLQSLSSSRGVSFLFITHDLSVIRDIADRVLVMKAGRIVESGDTARIFTAPENDYTRRLIAAVPVIRWRNTAAGDGK</sequence>
<comment type="similarity">
    <text evidence="1">Belongs to the ABC transporter superfamily.</text>
</comment>